<dbReference type="GO" id="GO:0051400">
    <property type="term" value="F:BH domain binding"/>
    <property type="evidence" value="ECO:0007669"/>
    <property type="project" value="TreeGrafter"/>
</dbReference>
<dbReference type="AlphaFoldDB" id="A0A553NPW0"/>
<feature type="compositionally biased region" description="Basic residues" evidence="7">
    <location>
        <begin position="57"/>
        <end position="69"/>
    </location>
</feature>
<keyword evidence="6" id="KW-0472">Membrane</keyword>
<evidence type="ECO:0000256" key="4">
    <source>
        <dbReference type="ARBA" id="ARBA00022703"/>
    </source>
</evidence>
<dbReference type="CDD" id="cd06845">
    <property type="entry name" value="Bcl-2_like"/>
    <property type="match status" value="1"/>
</dbReference>
<dbReference type="Gene3D" id="1.10.437.10">
    <property type="entry name" value="Blc2-like"/>
    <property type="match status" value="1"/>
</dbReference>
<evidence type="ECO:0000256" key="2">
    <source>
        <dbReference type="ARBA" id="ARBA00009458"/>
    </source>
</evidence>
<comment type="caution">
    <text evidence="9">The sequence shown here is derived from an EMBL/GenBank/DDBJ whole genome shotgun (WGS) entry which is preliminary data.</text>
</comment>
<dbReference type="SMART" id="SM00337">
    <property type="entry name" value="BCL"/>
    <property type="match status" value="1"/>
</dbReference>
<dbReference type="Pfam" id="PF00452">
    <property type="entry name" value="Bcl-2"/>
    <property type="match status" value="1"/>
</dbReference>
<proteinExistence type="inferred from homology"/>
<dbReference type="GO" id="GO:0097192">
    <property type="term" value="P:extrinsic apoptotic signaling pathway in absence of ligand"/>
    <property type="evidence" value="ECO:0007669"/>
    <property type="project" value="TreeGrafter"/>
</dbReference>
<evidence type="ECO:0000256" key="5">
    <source>
        <dbReference type="ARBA" id="ARBA00022989"/>
    </source>
</evidence>
<name>A0A553NPW0_TIGCA</name>
<evidence type="ECO:0000256" key="7">
    <source>
        <dbReference type="SAM" id="MobiDB-lite"/>
    </source>
</evidence>
<keyword evidence="10" id="KW-1185">Reference proteome</keyword>
<dbReference type="FunFam" id="1.10.437.10:FF:000009">
    <property type="entry name" value="Uncharacterized protein, isoform A"/>
    <property type="match status" value="1"/>
</dbReference>
<dbReference type="Proteomes" id="UP000318571">
    <property type="component" value="Chromosome 4"/>
</dbReference>
<dbReference type="PANTHER" id="PTHR11256">
    <property type="entry name" value="BCL-2 RELATED"/>
    <property type="match status" value="1"/>
</dbReference>
<dbReference type="STRING" id="6832.A0A553NPW0"/>
<keyword evidence="5" id="KW-1133">Transmembrane helix</keyword>
<dbReference type="SUPFAM" id="SSF56854">
    <property type="entry name" value="Bcl-2 inhibitors of programmed cell death"/>
    <property type="match status" value="1"/>
</dbReference>
<keyword evidence="4" id="KW-0053">Apoptosis</keyword>
<dbReference type="InterPro" id="IPR046371">
    <property type="entry name" value="Bcl-2_BH1-3"/>
</dbReference>
<protein>
    <recommendedName>
        <fullName evidence="8">Bcl-2 Bcl-2 homology region 1-3 domain-containing protein</fullName>
    </recommendedName>
</protein>
<dbReference type="GO" id="GO:0008630">
    <property type="term" value="P:intrinsic apoptotic signaling pathway in response to DNA damage"/>
    <property type="evidence" value="ECO:0007669"/>
    <property type="project" value="TreeGrafter"/>
</dbReference>
<dbReference type="InterPro" id="IPR026298">
    <property type="entry name" value="Bcl-2_fam"/>
</dbReference>
<gene>
    <name evidence="9" type="ORF">TCAL_05500</name>
</gene>
<evidence type="ECO:0000256" key="3">
    <source>
        <dbReference type="ARBA" id="ARBA00022692"/>
    </source>
</evidence>
<dbReference type="GO" id="GO:0042981">
    <property type="term" value="P:regulation of apoptotic process"/>
    <property type="evidence" value="ECO:0007669"/>
    <property type="project" value="InterPro"/>
</dbReference>
<dbReference type="InterPro" id="IPR036834">
    <property type="entry name" value="Bcl-2-like_sf"/>
</dbReference>
<dbReference type="PROSITE" id="PS50062">
    <property type="entry name" value="BCL2_FAMILY"/>
    <property type="match status" value="1"/>
</dbReference>
<evidence type="ECO:0000313" key="9">
    <source>
        <dbReference type="EMBL" id="TRY67447.1"/>
    </source>
</evidence>
<dbReference type="PANTHER" id="PTHR11256:SF48">
    <property type="entry name" value="BCL-2-RELATED OVARIAN KILLER PROTEIN"/>
    <property type="match status" value="1"/>
</dbReference>
<comment type="subcellular location">
    <subcellularLocation>
        <location evidence="1">Membrane</location>
        <topology evidence="1">Single-pass membrane protein</topology>
    </subcellularLocation>
</comment>
<evidence type="ECO:0000256" key="6">
    <source>
        <dbReference type="ARBA" id="ARBA00023136"/>
    </source>
</evidence>
<dbReference type="GO" id="GO:0001836">
    <property type="term" value="P:release of cytochrome c from mitochondria"/>
    <property type="evidence" value="ECO:0007669"/>
    <property type="project" value="TreeGrafter"/>
</dbReference>
<evidence type="ECO:0000259" key="8">
    <source>
        <dbReference type="SMART" id="SM00337"/>
    </source>
</evidence>
<dbReference type="EMBL" id="VCGU01000011">
    <property type="protein sequence ID" value="TRY67447.1"/>
    <property type="molecule type" value="Genomic_DNA"/>
</dbReference>
<feature type="region of interest" description="Disordered" evidence="7">
    <location>
        <begin position="1"/>
        <end position="81"/>
    </location>
</feature>
<dbReference type="GO" id="GO:0005741">
    <property type="term" value="C:mitochondrial outer membrane"/>
    <property type="evidence" value="ECO:0007669"/>
    <property type="project" value="TreeGrafter"/>
</dbReference>
<comment type="similarity">
    <text evidence="2">Belongs to the Bcl-2 family.</text>
</comment>
<evidence type="ECO:0000256" key="1">
    <source>
        <dbReference type="ARBA" id="ARBA00004167"/>
    </source>
</evidence>
<dbReference type="PRINTS" id="PR01862">
    <property type="entry name" value="BCL2FAMILY"/>
</dbReference>
<keyword evidence="3" id="KW-0812">Transmembrane</keyword>
<sequence>MDQSSVEEAVSSNQAIEEEAEAQAESQDTVHPDLLNNNQIGSKSFQPIPAFSNNTLKKNRNNVPVRRKNYGPPPVPSPRLYRHRKMSFPISMSSSGGAGLLMGSPGTLGGNYGNLELPELANRRMRRFSNVSDAVSRKLSTTIGWRTVSVQDIVNQAKSLCGQYMRSRLKRSGLFNRKLGLQRLRSVVNLPGGLLVCEVFAQLQAIGLELERLHPKLYTGICRQVAVTITSEKSVGNVLSSIARELFKMDISWGKIVSLYCIVGGLAVDCVRHGHPEYLFGLVETMGLVIERDVATWMAQQGGWKGLSFVTLAENGSIS</sequence>
<evidence type="ECO:0000313" key="10">
    <source>
        <dbReference type="Proteomes" id="UP000318571"/>
    </source>
</evidence>
<dbReference type="InterPro" id="IPR002475">
    <property type="entry name" value="Bcl2-like"/>
</dbReference>
<feature type="compositionally biased region" description="Polar residues" evidence="7">
    <location>
        <begin position="35"/>
        <end position="56"/>
    </location>
</feature>
<reference evidence="9 10" key="1">
    <citation type="journal article" date="2018" name="Nat. Ecol. Evol.">
        <title>Genomic signatures of mitonuclear coevolution across populations of Tigriopus californicus.</title>
        <authorList>
            <person name="Barreto F.S."/>
            <person name="Watson E.T."/>
            <person name="Lima T.G."/>
            <person name="Willett C.S."/>
            <person name="Edmands S."/>
            <person name="Li W."/>
            <person name="Burton R.S."/>
        </authorList>
    </citation>
    <scope>NUCLEOTIDE SEQUENCE [LARGE SCALE GENOMIC DNA]</scope>
    <source>
        <strain evidence="9 10">San Diego</strain>
    </source>
</reference>
<feature type="domain" description="Bcl-2 Bcl-2 homology region 1-3" evidence="8">
    <location>
        <begin position="203"/>
        <end position="304"/>
    </location>
</feature>
<accession>A0A553NPW0</accession>
<organism evidence="9 10">
    <name type="scientific">Tigriopus californicus</name>
    <name type="common">Marine copepod</name>
    <dbReference type="NCBI Taxonomy" id="6832"/>
    <lineage>
        <taxon>Eukaryota</taxon>
        <taxon>Metazoa</taxon>
        <taxon>Ecdysozoa</taxon>
        <taxon>Arthropoda</taxon>
        <taxon>Crustacea</taxon>
        <taxon>Multicrustacea</taxon>
        <taxon>Hexanauplia</taxon>
        <taxon>Copepoda</taxon>
        <taxon>Harpacticoida</taxon>
        <taxon>Harpacticidae</taxon>
        <taxon>Tigriopus</taxon>
    </lineage>
</organism>